<evidence type="ECO:0000313" key="2">
    <source>
        <dbReference type="Proteomes" id="UP000253141"/>
    </source>
</evidence>
<dbReference type="Gene3D" id="1.10.10.10">
    <property type="entry name" value="Winged helix-like DNA-binding domain superfamily/Winged helix DNA-binding domain"/>
    <property type="match status" value="1"/>
</dbReference>
<dbReference type="SUPFAM" id="SSF46689">
    <property type="entry name" value="Homeodomain-like"/>
    <property type="match status" value="1"/>
</dbReference>
<gene>
    <name evidence="1" type="ORF">DVG78_12280</name>
</gene>
<dbReference type="Proteomes" id="UP000253141">
    <property type="component" value="Unassembled WGS sequence"/>
</dbReference>
<dbReference type="OrthoDB" id="1494556at2"/>
<sequence>MIMLERITIDPSICHGKPTIRRSRLLVATVLELLASGMTQSEILEDYPNLEIEDIQACLEYAALLAHFRTYPIAA</sequence>
<dbReference type="PANTHER" id="PTHR34849:SF3">
    <property type="entry name" value="SSR2962 PROTEIN"/>
    <property type="match status" value="1"/>
</dbReference>
<dbReference type="InterPro" id="IPR007367">
    <property type="entry name" value="DUF433"/>
</dbReference>
<comment type="caution">
    <text evidence="1">The sequence shown here is derived from an EMBL/GenBank/DDBJ whole genome shotgun (WGS) entry which is preliminary data.</text>
</comment>
<dbReference type="AlphaFoldDB" id="A0A369IA74"/>
<dbReference type="Pfam" id="PF04255">
    <property type="entry name" value="DUF433"/>
    <property type="match status" value="1"/>
</dbReference>
<accession>A0A369IA74</accession>
<protein>
    <submittedName>
        <fullName evidence="1">DUF433 domain-containing protein</fullName>
    </submittedName>
</protein>
<keyword evidence="2" id="KW-1185">Reference proteome</keyword>
<dbReference type="InterPro" id="IPR009057">
    <property type="entry name" value="Homeodomain-like_sf"/>
</dbReference>
<evidence type="ECO:0000313" key="1">
    <source>
        <dbReference type="EMBL" id="RDB05760.1"/>
    </source>
</evidence>
<reference evidence="1 2" key="1">
    <citation type="submission" date="2018-07" db="EMBL/GenBank/DDBJ databases">
        <title>Genome analysis of Runella aurantiaca.</title>
        <authorList>
            <person name="Yang X."/>
        </authorList>
    </citation>
    <scope>NUCLEOTIDE SEQUENCE [LARGE SCALE GENOMIC DNA]</scope>
    <source>
        <strain evidence="1 2">YX9</strain>
    </source>
</reference>
<dbReference type="PANTHER" id="PTHR34849">
    <property type="entry name" value="SSL5025 PROTEIN"/>
    <property type="match status" value="1"/>
</dbReference>
<dbReference type="EMBL" id="QPIW01000008">
    <property type="protein sequence ID" value="RDB05760.1"/>
    <property type="molecule type" value="Genomic_DNA"/>
</dbReference>
<dbReference type="InterPro" id="IPR036388">
    <property type="entry name" value="WH-like_DNA-bd_sf"/>
</dbReference>
<organism evidence="1 2">
    <name type="scientific">Runella aurantiaca</name>
    <dbReference type="NCBI Taxonomy" id="2282308"/>
    <lineage>
        <taxon>Bacteria</taxon>
        <taxon>Pseudomonadati</taxon>
        <taxon>Bacteroidota</taxon>
        <taxon>Cytophagia</taxon>
        <taxon>Cytophagales</taxon>
        <taxon>Spirosomataceae</taxon>
        <taxon>Runella</taxon>
    </lineage>
</organism>
<proteinExistence type="predicted"/>
<name>A0A369IA74_9BACT</name>